<feature type="transmembrane region" description="Helical" evidence="1">
    <location>
        <begin position="128"/>
        <end position="146"/>
    </location>
</feature>
<evidence type="ECO:0000313" key="3">
    <source>
        <dbReference type="EMBL" id="MDX8534696.1"/>
    </source>
</evidence>
<dbReference type="InterPro" id="IPR050879">
    <property type="entry name" value="Acyltransferase_3"/>
</dbReference>
<keyword evidence="4" id="KW-1185">Reference proteome</keyword>
<feature type="domain" description="Acyltransferase 3" evidence="2">
    <location>
        <begin position="7"/>
        <end position="343"/>
    </location>
</feature>
<feature type="transmembrane region" description="Helical" evidence="1">
    <location>
        <begin position="271"/>
        <end position="291"/>
    </location>
</feature>
<feature type="transmembrane region" description="Helical" evidence="1">
    <location>
        <begin position="328"/>
        <end position="346"/>
    </location>
</feature>
<comment type="caution">
    <text evidence="3">The sequence shown here is derived from an EMBL/GenBank/DDBJ whole genome shotgun (WGS) entry which is preliminary data.</text>
</comment>
<evidence type="ECO:0000259" key="2">
    <source>
        <dbReference type="Pfam" id="PF01757"/>
    </source>
</evidence>
<keyword evidence="3" id="KW-0012">Acyltransferase</keyword>
<keyword evidence="1" id="KW-1133">Transmembrane helix</keyword>
<feature type="transmembrane region" description="Helical" evidence="1">
    <location>
        <begin position="242"/>
        <end position="259"/>
    </location>
</feature>
<keyword evidence="1" id="KW-0472">Membrane</keyword>
<sequence length="375" mass="41499">MEQMRFNKLDVVRGVAAFVVVLNHAYNFTPGHDWHDWKLDYTPLSHLVNGRVAVIVFFVLSGFVLALPFLKGQRISYGRFVFRRFCRIYLPFAVAIVLALGLASMLAFPKPQWAAAEADWASPIDLPLILAHFLMTGIGYASISLDPPMWTLIQEMRIALVFPLLALAVMRLSWKGVAVTFLIAVMATKTPALIGEPFGDKVSSSALGSLLLTAYYLYFFAFGVLLAKNLDHVIALVKKMPRSLHLAIIAGFILAPKALVEKSYLIGDLTYALVAGYIIICCIAFPLQTAVLDRPSLRWAGKVSYSLYLTHLPVMLALMYLLRDRAPLPVILVLSLALMLPVAEIFHRNVELPSMRLGRLTVRRKPVPPGGAAPA</sequence>
<dbReference type="GO" id="GO:0016746">
    <property type="term" value="F:acyltransferase activity"/>
    <property type="evidence" value="ECO:0007669"/>
    <property type="project" value="UniProtKB-KW"/>
</dbReference>
<evidence type="ECO:0000256" key="1">
    <source>
        <dbReference type="SAM" id="Phobius"/>
    </source>
</evidence>
<keyword evidence="3" id="KW-0808">Transferase</keyword>
<feature type="transmembrane region" description="Helical" evidence="1">
    <location>
        <begin position="88"/>
        <end position="108"/>
    </location>
</feature>
<proteinExistence type="predicted"/>
<dbReference type="Proteomes" id="UP001285154">
    <property type="component" value="Unassembled WGS sequence"/>
</dbReference>
<feature type="transmembrane region" description="Helical" evidence="1">
    <location>
        <begin position="158"/>
        <end position="186"/>
    </location>
</feature>
<reference evidence="3 4" key="1">
    <citation type="submission" date="2023-08" db="EMBL/GenBank/DDBJ databases">
        <title>Implementing the SeqCode for naming new Mesorhizobium species isolated from Vachellia karroo root nodules.</title>
        <authorList>
            <person name="Van Lill M."/>
        </authorList>
    </citation>
    <scope>NUCLEOTIDE SEQUENCE [LARGE SCALE GENOMIC DNA]</scope>
    <source>
        <strain evidence="3 4">VK25D</strain>
    </source>
</reference>
<dbReference type="RefSeq" id="WP_320252358.1">
    <property type="nucleotide sequence ID" value="NZ_JAVIIQ010000014.1"/>
</dbReference>
<evidence type="ECO:0000313" key="4">
    <source>
        <dbReference type="Proteomes" id="UP001285154"/>
    </source>
</evidence>
<organism evidence="3 4">
    <name type="scientific">Mesorhizobium vachelliae</name>
    <dbReference type="NCBI Taxonomy" id="3072309"/>
    <lineage>
        <taxon>Bacteria</taxon>
        <taxon>Pseudomonadati</taxon>
        <taxon>Pseudomonadota</taxon>
        <taxon>Alphaproteobacteria</taxon>
        <taxon>Hyphomicrobiales</taxon>
        <taxon>Phyllobacteriaceae</taxon>
        <taxon>Mesorhizobium</taxon>
    </lineage>
</organism>
<dbReference type="InterPro" id="IPR002656">
    <property type="entry name" value="Acyl_transf_3_dom"/>
</dbReference>
<gene>
    <name evidence="3" type="ORF">RFM42_27150</name>
</gene>
<keyword evidence="1" id="KW-0812">Transmembrane</keyword>
<feature type="transmembrane region" description="Helical" evidence="1">
    <location>
        <begin position="12"/>
        <end position="28"/>
    </location>
</feature>
<name>A0ABU5AAF7_9HYPH</name>
<accession>A0ABU5AAF7</accession>
<protein>
    <submittedName>
        <fullName evidence="3">Acyltransferase</fullName>
        <ecNumber evidence="3">2.3.-.-</ecNumber>
    </submittedName>
</protein>
<feature type="transmembrane region" description="Helical" evidence="1">
    <location>
        <begin position="303"/>
        <end position="322"/>
    </location>
</feature>
<dbReference type="PANTHER" id="PTHR23028">
    <property type="entry name" value="ACETYLTRANSFERASE"/>
    <property type="match status" value="1"/>
</dbReference>
<dbReference type="PANTHER" id="PTHR23028:SF53">
    <property type="entry name" value="ACYL_TRANSF_3 DOMAIN-CONTAINING PROTEIN"/>
    <property type="match status" value="1"/>
</dbReference>
<feature type="transmembrane region" description="Helical" evidence="1">
    <location>
        <begin position="206"/>
        <end position="230"/>
    </location>
</feature>
<dbReference type="EC" id="2.3.-.-" evidence="3"/>
<dbReference type="EMBL" id="JAVIIQ010000014">
    <property type="protein sequence ID" value="MDX8534696.1"/>
    <property type="molecule type" value="Genomic_DNA"/>
</dbReference>
<dbReference type="Pfam" id="PF01757">
    <property type="entry name" value="Acyl_transf_3"/>
    <property type="match status" value="1"/>
</dbReference>
<feature type="transmembrane region" description="Helical" evidence="1">
    <location>
        <begin position="48"/>
        <end position="67"/>
    </location>
</feature>